<name>A0ABZ1P0A5_STRVL</name>
<protein>
    <submittedName>
        <fullName evidence="1">Uncharacterized protein</fullName>
    </submittedName>
</protein>
<sequence>MADTNGSDVVLGKMVGVGGRGAPRSMFRRNQPRTDVFSSRVYWTLSPLKLFRRDLIERLELRFRTDLRVGEDQPFVAMA</sequence>
<dbReference type="Proteomes" id="UP001341259">
    <property type="component" value="Chromosome"/>
</dbReference>
<keyword evidence="2" id="KW-1185">Reference proteome</keyword>
<gene>
    <name evidence="1" type="ORF">OHB29_33170</name>
</gene>
<dbReference type="InterPro" id="IPR029044">
    <property type="entry name" value="Nucleotide-diphossugar_trans"/>
</dbReference>
<evidence type="ECO:0000313" key="2">
    <source>
        <dbReference type="Proteomes" id="UP001341259"/>
    </source>
</evidence>
<accession>A0ABZ1P0A5</accession>
<dbReference type="SUPFAM" id="SSF53448">
    <property type="entry name" value="Nucleotide-diphospho-sugar transferases"/>
    <property type="match status" value="1"/>
</dbReference>
<evidence type="ECO:0000313" key="1">
    <source>
        <dbReference type="EMBL" id="WUG97464.1"/>
    </source>
</evidence>
<dbReference type="EMBL" id="CP107906">
    <property type="protein sequence ID" value="WUG97464.1"/>
    <property type="molecule type" value="Genomic_DNA"/>
</dbReference>
<proteinExistence type="predicted"/>
<dbReference type="RefSeq" id="WP_328344348.1">
    <property type="nucleotide sequence ID" value="NZ_CP107906.1"/>
</dbReference>
<organism evidence="1 2">
    <name type="scientific">Streptomyces violaceus</name>
    <name type="common">Streptomyces venezuelae</name>
    <dbReference type="NCBI Taxonomy" id="1936"/>
    <lineage>
        <taxon>Bacteria</taxon>
        <taxon>Bacillati</taxon>
        <taxon>Actinomycetota</taxon>
        <taxon>Actinomycetes</taxon>
        <taxon>Kitasatosporales</taxon>
        <taxon>Streptomycetaceae</taxon>
        <taxon>Streptomyces</taxon>
    </lineage>
</organism>
<reference evidence="1 2" key="1">
    <citation type="submission" date="2022-10" db="EMBL/GenBank/DDBJ databases">
        <title>The complete genomes of actinobacterial strains from the NBC collection.</title>
        <authorList>
            <person name="Joergensen T.S."/>
            <person name="Alvarez Arevalo M."/>
            <person name="Sterndorff E.B."/>
            <person name="Faurdal D."/>
            <person name="Vuksanovic O."/>
            <person name="Mourched A.-S."/>
            <person name="Charusanti P."/>
            <person name="Shaw S."/>
            <person name="Blin K."/>
            <person name="Weber T."/>
        </authorList>
    </citation>
    <scope>NUCLEOTIDE SEQUENCE [LARGE SCALE GENOMIC DNA]</scope>
    <source>
        <strain evidence="1 2">NBC_00456</strain>
    </source>
</reference>